<dbReference type="Proteomes" id="UP001275084">
    <property type="component" value="Unassembled WGS sequence"/>
</dbReference>
<dbReference type="Pfam" id="PF06985">
    <property type="entry name" value="HET"/>
    <property type="match status" value="1"/>
</dbReference>
<reference evidence="2" key="1">
    <citation type="journal article" date="2023" name="Mol. Phylogenet. Evol.">
        <title>Genome-scale phylogeny and comparative genomics of the fungal order Sordariales.</title>
        <authorList>
            <person name="Hensen N."/>
            <person name="Bonometti L."/>
            <person name="Westerberg I."/>
            <person name="Brannstrom I.O."/>
            <person name="Guillou S."/>
            <person name="Cros-Aarteil S."/>
            <person name="Calhoun S."/>
            <person name="Haridas S."/>
            <person name="Kuo A."/>
            <person name="Mondo S."/>
            <person name="Pangilinan J."/>
            <person name="Riley R."/>
            <person name="LaButti K."/>
            <person name="Andreopoulos B."/>
            <person name="Lipzen A."/>
            <person name="Chen C."/>
            <person name="Yan M."/>
            <person name="Daum C."/>
            <person name="Ng V."/>
            <person name="Clum A."/>
            <person name="Steindorff A."/>
            <person name="Ohm R.A."/>
            <person name="Martin F."/>
            <person name="Silar P."/>
            <person name="Natvig D.O."/>
            <person name="Lalanne C."/>
            <person name="Gautier V."/>
            <person name="Ament-Velasquez S.L."/>
            <person name="Kruys A."/>
            <person name="Hutchinson M.I."/>
            <person name="Powell A.J."/>
            <person name="Barry K."/>
            <person name="Miller A.N."/>
            <person name="Grigoriev I.V."/>
            <person name="Debuchy R."/>
            <person name="Gladieux P."/>
            <person name="Hiltunen Thoren M."/>
            <person name="Johannesson H."/>
        </authorList>
    </citation>
    <scope>NUCLEOTIDE SEQUENCE</scope>
    <source>
        <strain evidence="2">CBS 955.72</strain>
    </source>
</reference>
<name>A0AAJ0HGA6_9PEZI</name>
<comment type="caution">
    <text evidence="2">The sequence shown here is derived from an EMBL/GenBank/DDBJ whole genome shotgun (WGS) entry which is preliminary data.</text>
</comment>
<accession>A0AAJ0HGA6</accession>
<evidence type="ECO:0000313" key="2">
    <source>
        <dbReference type="EMBL" id="KAK3350292.1"/>
    </source>
</evidence>
<evidence type="ECO:0000313" key="3">
    <source>
        <dbReference type="Proteomes" id="UP001275084"/>
    </source>
</evidence>
<dbReference type="PANTHER" id="PTHR24148">
    <property type="entry name" value="ANKYRIN REPEAT DOMAIN-CONTAINING PROTEIN 39 HOMOLOG-RELATED"/>
    <property type="match status" value="1"/>
</dbReference>
<keyword evidence="3" id="KW-1185">Reference proteome</keyword>
<proteinExistence type="predicted"/>
<dbReference type="InterPro" id="IPR010730">
    <property type="entry name" value="HET"/>
</dbReference>
<dbReference type="PANTHER" id="PTHR24148:SF73">
    <property type="entry name" value="HET DOMAIN PROTEIN (AFU_ORTHOLOGUE AFUA_8G01020)"/>
    <property type="match status" value="1"/>
</dbReference>
<dbReference type="Pfam" id="PF26639">
    <property type="entry name" value="Het-6_barrel"/>
    <property type="match status" value="1"/>
</dbReference>
<organism evidence="2 3">
    <name type="scientific">Lasiosphaeria hispida</name>
    <dbReference type="NCBI Taxonomy" id="260671"/>
    <lineage>
        <taxon>Eukaryota</taxon>
        <taxon>Fungi</taxon>
        <taxon>Dikarya</taxon>
        <taxon>Ascomycota</taxon>
        <taxon>Pezizomycotina</taxon>
        <taxon>Sordariomycetes</taxon>
        <taxon>Sordariomycetidae</taxon>
        <taxon>Sordariales</taxon>
        <taxon>Lasiosphaeriaceae</taxon>
        <taxon>Lasiosphaeria</taxon>
    </lineage>
</organism>
<dbReference type="AlphaFoldDB" id="A0AAJ0HGA6"/>
<dbReference type="EMBL" id="JAUIQD010000005">
    <property type="protein sequence ID" value="KAK3350292.1"/>
    <property type="molecule type" value="Genomic_DNA"/>
</dbReference>
<gene>
    <name evidence="2" type="ORF">B0T25DRAFT_550253</name>
</gene>
<dbReference type="InterPro" id="IPR052895">
    <property type="entry name" value="HetReg/Transcr_Mod"/>
</dbReference>
<feature type="domain" description="Heterokaryon incompatibility" evidence="1">
    <location>
        <begin position="47"/>
        <end position="191"/>
    </location>
</feature>
<protein>
    <submittedName>
        <fullName evidence="2">Heterokaryon incompatibility protein-domain-containing protein</fullName>
    </submittedName>
</protein>
<sequence>MVNETYTYSRLDASCAKPFRVLILQPSTGPDVHISLTEASLGSHIEFEALSYTWGSPEELHFVQCDGKALKVTKNCKQALQHLRTSQPRTLWVDAVCIDQSLHQERNQQVTMMQEIYEKATRVVIWLSSPTRDLDVALFAVKLLADMLRTEANVQPEHDGCRQLLNHRGMERALTAMADLPWWRRIWVVQEVYASSNAVVKCGISEVPWVDFEVLGRWAVMTGVERLPFHIGHVAQRIGVMISLKGRRSPLPSALAAYENQEATDPRDKIFALQGLLHESSRIRVDYSLTTEDILMQASRRCLEVTNCFDALRPWDFSCRDEAEGRTDSLCYSLPSWVRDVSVPRVGNMIEVYADFSASRHSKPLYEFQGRRLVIRCKVFDTISLCGAYMSCESPQKFIPAVRMWWAVVFSLRRYPTGERLLDVFRHLLTSMSHHLGRESGGESQAFTRNMFGTWISTIGFEKSPAEAEAAVRRDKKLGLLQDMLNVPIGLRVCTTAKSYVGAVPPSACSGDLIAIPAGSSKPYVFRERCDGTYRILGPCYVHGIMLGEYWMGKGGDEVDSDLQEITIV</sequence>
<reference evidence="2" key="2">
    <citation type="submission" date="2023-06" db="EMBL/GenBank/DDBJ databases">
        <authorList>
            <consortium name="Lawrence Berkeley National Laboratory"/>
            <person name="Haridas S."/>
            <person name="Hensen N."/>
            <person name="Bonometti L."/>
            <person name="Westerberg I."/>
            <person name="Brannstrom I.O."/>
            <person name="Guillou S."/>
            <person name="Cros-Aarteil S."/>
            <person name="Calhoun S."/>
            <person name="Kuo A."/>
            <person name="Mondo S."/>
            <person name="Pangilinan J."/>
            <person name="Riley R."/>
            <person name="Labutti K."/>
            <person name="Andreopoulos B."/>
            <person name="Lipzen A."/>
            <person name="Chen C."/>
            <person name="Yanf M."/>
            <person name="Daum C."/>
            <person name="Ng V."/>
            <person name="Clum A."/>
            <person name="Steindorff A."/>
            <person name="Ohm R."/>
            <person name="Martin F."/>
            <person name="Silar P."/>
            <person name="Natvig D."/>
            <person name="Lalanne C."/>
            <person name="Gautier V."/>
            <person name="Ament-Velasquez S.L."/>
            <person name="Kruys A."/>
            <person name="Hutchinson M.I."/>
            <person name="Powell A.J."/>
            <person name="Barry K."/>
            <person name="Miller A.N."/>
            <person name="Grigoriev I.V."/>
            <person name="Debuchy R."/>
            <person name="Gladieux P."/>
            <person name="Thoren M.H."/>
            <person name="Johannesson H."/>
        </authorList>
    </citation>
    <scope>NUCLEOTIDE SEQUENCE</scope>
    <source>
        <strain evidence="2">CBS 955.72</strain>
    </source>
</reference>
<evidence type="ECO:0000259" key="1">
    <source>
        <dbReference type="Pfam" id="PF06985"/>
    </source>
</evidence>